<name>A0A8I5YPM6_PONAB</name>
<sequence>DALLLQLTNTSAYYTYLLLFLKSVVYFAIIAFCLLRRMAVCCNGVKS</sequence>
<reference evidence="2" key="2">
    <citation type="submission" date="2025-08" db="UniProtKB">
        <authorList>
            <consortium name="Ensembl"/>
        </authorList>
    </citation>
    <scope>IDENTIFICATION</scope>
</reference>
<accession>A0A8I5YPM6</accession>
<keyword evidence="3" id="KW-1185">Reference proteome</keyword>
<organism evidence="2 3">
    <name type="scientific">Pongo abelii</name>
    <name type="common">Sumatran orangutan</name>
    <name type="synonym">Pongo pygmaeus abelii</name>
    <dbReference type="NCBI Taxonomy" id="9601"/>
    <lineage>
        <taxon>Eukaryota</taxon>
        <taxon>Metazoa</taxon>
        <taxon>Chordata</taxon>
        <taxon>Craniata</taxon>
        <taxon>Vertebrata</taxon>
        <taxon>Euteleostomi</taxon>
        <taxon>Mammalia</taxon>
        <taxon>Eutheria</taxon>
        <taxon>Euarchontoglires</taxon>
        <taxon>Primates</taxon>
        <taxon>Haplorrhini</taxon>
        <taxon>Catarrhini</taxon>
        <taxon>Hominidae</taxon>
        <taxon>Pongo</taxon>
    </lineage>
</organism>
<evidence type="ECO:0000256" key="1">
    <source>
        <dbReference type="SAM" id="Phobius"/>
    </source>
</evidence>
<keyword evidence="1" id="KW-0472">Membrane</keyword>
<reference evidence="2 3" key="1">
    <citation type="submission" date="2008-02" db="EMBL/GenBank/DDBJ databases">
        <title>A 6x draft sequence assembly of the Pongo pygmaeus abelii genome.</title>
        <authorList>
            <person name="Wilson R.K."/>
            <person name="Mardis E."/>
        </authorList>
    </citation>
    <scope>NUCLEOTIDE SEQUENCE [LARGE SCALE GENOMIC DNA]</scope>
</reference>
<evidence type="ECO:0000313" key="3">
    <source>
        <dbReference type="Proteomes" id="UP000001595"/>
    </source>
</evidence>
<feature type="transmembrane region" description="Helical" evidence="1">
    <location>
        <begin position="13"/>
        <end position="35"/>
    </location>
</feature>
<evidence type="ECO:0000313" key="2">
    <source>
        <dbReference type="Ensembl" id="ENSPPYP00000039323.1"/>
    </source>
</evidence>
<protein>
    <submittedName>
        <fullName evidence="2">Uncharacterized protein</fullName>
    </submittedName>
</protein>
<keyword evidence="1" id="KW-0812">Transmembrane</keyword>
<keyword evidence="1" id="KW-1133">Transmembrane helix</keyword>
<dbReference type="Proteomes" id="UP000001595">
    <property type="component" value="Chromosome 7"/>
</dbReference>
<proteinExistence type="predicted"/>
<dbReference type="Ensembl" id="ENSPPYT00000034279.1">
    <property type="protein sequence ID" value="ENSPPYP00000039323.1"/>
    <property type="gene ID" value="ENSPPYG00000034845.1"/>
</dbReference>
<dbReference type="AlphaFoldDB" id="A0A8I5YPM6"/>
<dbReference type="GeneTree" id="ENSGT01150000288937"/>
<reference evidence="2" key="3">
    <citation type="submission" date="2025-09" db="UniProtKB">
        <authorList>
            <consortium name="Ensembl"/>
        </authorList>
    </citation>
    <scope>IDENTIFICATION</scope>
</reference>